<keyword evidence="6" id="KW-0378">Hydrolase</keyword>
<evidence type="ECO:0000256" key="1">
    <source>
        <dbReference type="ARBA" id="ARBA00022670"/>
    </source>
</evidence>
<dbReference type="Pfam" id="PF00078">
    <property type="entry name" value="RVT_1"/>
    <property type="match status" value="1"/>
</dbReference>
<dbReference type="GO" id="GO:0004519">
    <property type="term" value="F:endonuclease activity"/>
    <property type="evidence" value="ECO:0007669"/>
    <property type="project" value="UniProtKB-KW"/>
</dbReference>
<dbReference type="CDD" id="cd01647">
    <property type="entry name" value="RT_LTR"/>
    <property type="match status" value="1"/>
</dbReference>
<keyword evidence="2" id="KW-0808">Transferase</keyword>
<gene>
    <name evidence="9" type="ORF">A2U01_0008207</name>
</gene>
<evidence type="ECO:0000256" key="3">
    <source>
        <dbReference type="ARBA" id="ARBA00022695"/>
    </source>
</evidence>
<evidence type="ECO:0000256" key="4">
    <source>
        <dbReference type="ARBA" id="ARBA00022722"/>
    </source>
</evidence>
<dbReference type="FunFam" id="3.10.10.10:FF:000007">
    <property type="entry name" value="Retrovirus-related Pol polyprotein from transposon 17.6-like Protein"/>
    <property type="match status" value="1"/>
</dbReference>
<dbReference type="InterPro" id="IPR043502">
    <property type="entry name" value="DNA/RNA_pol_sf"/>
</dbReference>
<evidence type="ECO:0000313" key="9">
    <source>
        <dbReference type="EMBL" id="MCH87339.1"/>
    </source>
</evidence>
<keyword evidence="1" id="KW-0645">Protease</keyword>
<evidence type="ECO:0000313" key="10">
    <source>
        <dbReference type="Proteomes" id="UP000265520"/>
    </source>
</evidence>
<feature type="non-terminal residue" evidence="9">
    <location>
        <position position="1"/>
    </location>
</feature>
<organism evidence="9 10">
    <name type="scientific">Trifolium medium</name>
    <dbReference type="NCBI Taxonomy" id="97028"/>
    <lineage>
        <taxon>Eukaryota</taxon>
        <taxon>Viridiplantae</taxon>
        <taxon>Streptophyta</taxon>
        <taxon>Embryophyta</taxon>
        <taxon>Tracheophyta</taxon>
        <taxon>Spermatophyta</taxon>
        <taxon>Magnoliopsida</taxon>
        <taxon>eudicotyledons</taxon>
        <taxon>Gunneridae</taxon>
        <taxon>Pentapetalae</taxon>
        <taxon>rosids</taxon>
        <taxon>fabids</taxon>
        <taxon>Fabales</taxon>
        <taxon>Fabaceae</taxon>
        <taxon>Papilionoideae</taxon>
        <taxon>50 kb inversion clade</taxon>
        <taxon>NPAAA clade</taxon>
        <taxon>Hologalegina</taxon>
        <taxon>IRL clade</taxon>
        <taxon>Trifolieae</taxon>
        <taxon>Trifolium</taxon>
    </lineage>
</organism>
<dbReference type="EMBL" id="LXQA010011998">
    <property type="protein sequence ID" value="MCH87339.1"/>
    <property type="molecule type" value="Genomic_DNA"/>
</dbReference>
<keyword evidence="3" id="KW-0548">Nucleotidyltransferase</keyword>
<keyword evidence="10" id="KW-1185">Reference proteome</keyword>
<keyword evidence="4" id="KW-0540">Nuclease</keyword>
<dbReference type="GO" id="GO:0008233">
    <property type="term" value="F:peptidase activity"/>
    <property type="evidence" value="ECO:0007669"/>
    <property type="project" value="UniProtKB-KW"/>
</dbReference>
<dbReference type="SUPFAM" id="SSF56672">
    <property type="entry name" value="DNA/RNA polymerases"/>
    <property type="match status" value="1"/>
</dbReference>
<proteinExistence type="predicted"/>
<dbReference type="Proteomes" id="UP000265520">
    <property type="component" value="Unassembled WGS sequence"/>
</dbReference>
<dbReference type="PANTHER" id="PTHR24559:SF434">
    <property type="entry name" value="RNA-DIRECTED DNA POLYMERASE HOMOLOG"/>
    <property type="match status" value="1"/>
</dbReference>
<evidence type="ECO:0000256" key="6">
    <source>
        <dbReference type="ARBA" id="ARBA00022801"/>
    </source>
</evidence>
<dbReference type="PANTHER" id="PTHR24559">
    <property type="entry name" value="TRANSPOSON TY3-I GAG-POL POLYPROTEIN"/>
    <property type="match status" value="1"/>
</dbReference>
<dbReference type="GO" id="GO:0003964">
    <property type="term" value="F:RNA-directed DNA polymerase activity"/>
    <property type="evidence" value="ECO:0007669"/>
    <property type="project" value="UniProtKB-KW"/>
</dbReference>
<dbReference type="InterPro" id="IPR000477">
    <property type="entry name" value="RT_dom"/>
</dbReference>
<dbReference type="FunFam" id="3.10.10.10:FF:000002">
    <property type="entry name" value="Retrovirus-related Pol polyprotein from transposon 17.6-like protein"/>
    <property type="match status" value="1"/>
</dbReference>
<dbReference type="GO" id="GO:0006508">
    <property type="term" value="P:proteolysis"/>
    <property type="evidence" value="ECO:0007669"/>
    <property type="project" value="UniProtKB-KW"/>
</dbReference>
<evidence type="ECO:0000256" key="2">
    <source>
        <dbReference type="ARBA" id="ARBA00022679"/>
    </source>
</evidence>
<feature type="domain" description="Reverse transcriptase" evidence="8">
    <location>
        <begin position="188"/>
        <end position="293"/>
    </location>
</feature>
<keyword evidence="7" id="KW-0695">RNA-directed DNA polymerase</keyword>
<dbReference type="AlphaFoldDB" id="A0A392MJW0"/>
<evidence type="ECO:0000256" key="7">
    <source>
        <dbReference type="ARBA" id="ARBA00022918"/>
    </source>
</evidence>
<accession>A0A392MJW0</accession>
<evidence type="ECO:0000259" key="8">
    <source>
        <dbReference type="Pfam" id="PF00078"/>
    </source>
</evidence>
<keyword evidence="5" id="KW-0255">Endonuclease</keyword>
<protein>
    <recommendedName>
        <fullName evidence="8">Reverse transcriptase domain-containing protein</fullName>
    </recommendedName>
</protein>
<sequence>NDHTFNISLYVLPIQGADVVLGVQWLQTLGPFVLDFTIPSMQFYHNDSLLTITGSKPATVTPASFHQITCMMHTNSIATLHSITMLPSPVNPTQIPSSDAQILHSLHPELQAILEPYLHIFTKPKSLPPSRPHDHHIHLTPTATPVNIKPYRYPHYQKEAMTTIIADMLKEGLIQPSTSPYSSPVLLVKKKDGSWRFCVDYRALNAITIKDRFPIPTIDELLDELHGSHFFTKIDLRSGYHQIRVATEDIHKTGFRTLDGHYEFLVMPFGLSNAPSTFQAAMNDFLRPFLRKFALVFF</sequence>
<reference evidence="9 10" key="1">
    <citation type="journal article" date="2018" name="Front. Plant Sci.">
        <title>Red Clover (Trifolium pratense) and Zigzag Clover (T. medium) - A Picture of Genomic Similarities and Differences.</title>
        <authorList>
            <person name="Dluhosova J."/>
            <person name="Istvanek J."/>
            <person name="Nedelnik J."/>
            <person name="Repkova J."/>
        </authorList>
    </citation>
    <scope>NUCLEOTIDE SEQUENCE [LARGE SCALE GENOMIC DNA]</scope>
    <source>
        <strain evidence="10">cv. 10/8</strain>
        <tissue evidence="9">Leaf</tissue>
    </source>
</reference>
<evidence type="ECO:0000256" key="5">
    <source>
        <dbReference type="ARBA" id="ARBA00022759"/>
    </source>
</evidence>
<name>A0A392MJW0_9FABA</name>
<dbReference type="Gene3D" id="3.10.10.10">
    <property type="entry name" value="HIV Type 1 Reverse Transcriptase, subunit A, domain 1"/>
    <property type="match status" value="1"/>
</dbReference>
<dbReference type="InterPro" id="IPR053134">
    <property type="entry name" value="RNA-dir_DNA_polymerase"/>
</dbReference>
<comment type="caution">
    <text evidence="9">The sequence shown here is derived from an EMBL/GenBank/DDBJ whole genome shotgun (WGS) entry which is preliminary data.</text>
</comment>